<dbReference type="AlphaFoldDB" id="A0A6G1PC46"/>
<dbReference type="Proteomes" id="UP000503349">
    <property type="component" value="Chromosome 3"/>
</dbReference>
<keyword evidence="1" id="KW-0732">Signal</keyword>
<evidence type="ECO:0000313" key="3">
    <source>
        <dbReference type="Proteomes" id="UP000503349"/>
    </source>
</evidence>
<feature type="signal peptide" evidence="1">
    <location>
        <begin position="1"/>
        <end position="17"/>
    </location>
</feature>
<gene>
    <name evidence="2" type="ORF">EXN66_Car003366</name>
</gene>
<evidence type="ECO:0000313" key="2">
    <source>
        <dbReference type="EMBL" id="KAF3687694.1"/>
    </source>
</evidence>
<organism evidence="2 3">
    <name type="scientific">Channa argus</name>
    <name type="common">Northern snakehead</name>
    <name type="synonym">Ophicephalus argus</name>
    <dbReference type="NCBI Taxonomy" id="215402"/>
    <lineage>
        <taxon>Eukaryota</taxon>
        <taxon>Metazoa</taxon>
        <taxon>Chordata</taxon>
        <taxon>Craniata</taxon>
        <taxon>Vertebrata</taxon>
        <taxon>Euteleostomi</taxon>
        <taxon>Actinopterygii</taxon>
        <taxon>Neopterygii</taxon>
        <taxon>Teleostei</taxon>
        <taxon>Neoteleostei</taxon>
        <taxon>Acanthomorphata</taxon>
        <taxon>Anabantaria</taxon>
        <taxon>Anabantiformes</taxon>
        <taxon>Channoidei</taxon>
        <taxon>Channidae</taxon>
        <taxon>Channa</taxon>
    </lineage>
</organism>
<sequence length="70" mass="7942">MLKVAFVLGCLLCLALANPYSNYYPYYMYPNQQRNPLLYQYLLTLLLQPTTTTTPTTTPTTTTTTTTVKP</sequence>
<proteinExistence type="predicted"/>
<dbReference type="EMBL" id="CM015714">
    <property type="protein sequence ID" value="KAF3687694.1"/>
    <property type="molecule type" value="Genomic_DNA"/>
</dbReference>
<name>A0A6G1PC46_CHAAH</name>
<reference evidence="3" key="2">
    <citation type="submission" date="2019-02" db="EMBL/GenBank/DDBJ databases">
        <title>Opniocepnalus argus Var Kimnra genome.</title>
        <authorList>
            <person name="Zhou C."/>
            <person name="Xiao S."/>
        </authorList>
    </citation>
    <scope>NUCLEOTIDE SEQUENCE [LARGE SCALE GENOMIC DNA]</scope>
</reference>
<keyword evidence="3" id="KW-1185">Reference proteome</keyword>
<feature type="chain" id="PRO_5026361389" evidence="1">
    <location>
        <begin position="18"/>
        <end position="70"/>
    </location>
</feature>
<reference evidence="2 3" key="1">
    <citation type="submission" date="2019-02" db="EMBL/GenBank/DDBJ databases">
        <title>Opniocepnalus argus genome.</title>
        <authorList>
            <person name="Zhou C."/>
            <person name="Xiao S."/>
        </authorList>
    </citation>
    <scope>NUCLEOTIDE SEQUENCE [LARGE SCALE GENOMIC DNA]</scope>
    <source>
        <strain evidence="2">OARG1902GOOAL</strain>
        <tissue evidence="2">Muscle</tissue>
    </source>
</reference>
<protein>
    <submittedName>
        <fullName evidence="2">Uncharacterized protein</fullName>
    </submittedName>
</protein>
<evidence type="ECO:0000256" key="1">
    <source>
        <dbReference type="SAM" id="SignalP"/>
    </source>
</evidence>
<accession>A0A6G1PC46</accession>